<feature type="region of interest" description="Disordered" evidence="1">
    <location>
        <begin position="1"/>
        <end position="20"/>
    </location>
</feature>
<reference evidence="2" key="1">
    <citation type="submission" date="2020-06" db="EMBL/GenBank/DDBJ databases">
        <authorList>
            <consortium name="Plant Systems Biology data submission"/>
        </authorList>
    </citation>
    <scope>NUCLEOTIDE SEQUENCE</scope>
    <source>
        <strain evidence="2">D6</strain>
    </source>
</reference>
<protein>
    <submittedName>
        <fullName evidence="2">Uncharacterized protein</fullName>
    </submittedName>
</protein>
<keyword evidence="3" id="KW-1185">Reference proteome</keyword>
<dbReference type="OrthoDB" id="56058at2759"/>
<proteinExistence type="predicted"/>
<feature type="compositionally biased region" description="Basic and acidic residues" evidence="1">
    <location>
        <begin position="45"/>
        <end position="56"/>
    </location>
</feature>
<name>A0A9N8D985_9STRA</name>
<feature type="compositionally biased region" description="Low complexity" evidence="1">
    <location>
        <begin position="1"/>
        <end position="12"/>
    </location>
</feature>
<dbReference type="EMBL" id="CAICTM010000044">
    <property type="protein sequence ID" value="CAB9498753.1"/>
    <property type="molecule type" value="Genomic_DNA"/>
</dbReference>
<feature type="region of interest" description="Disordered" evidence="1">
    <location>
        <begin position="33"/>
        <end position="56"/>
    </location>
</feature>
<accession>A0A9N8D985</accession>
<evidence type="ECO:0000256" key="1">
    <source>
        <dbReference type="SAM" id="MobiDB-lite"/>
    </source>
</evidence>
<organism evidence="2 3">
    <name type="scientific">Seminavis robusta</name>
    <dbReference type="NCBI Taxonomy" id="568900"/>
    <lineage>
        <taxon>Eukaryota</taxon>
        <taxon>Sar</taxon>
        <taxon>Stramenopiles</taxon>
        <taxon>Ochrophyta</taxon>
        <taxon>Bacillariophyta</taxon>
        <taxon>Bacillariophyceae</taxon>
        <taxon>Bacillariophycidae</taxon>
        <taxon>Naviculales</taxon>
        <taxon>Naviculaceae</taxon>
        <taxon>Seminavis</taxon>
    </lineage>
</organism>
<evidence type="ECO:0000313" key="2">
    <source>
        <dbReference type="EMBL" id="CAB9498753.1"/>
    </source>
</evidence>
<dbReference type="Proteomes" id="UP001153069">
    <property type="component" value="Unassembled WGS sequence"/>
</dbReference>
<gene>
    <name evidence="2" type="ORF">SEMRO_44_G026760.1</name>
</gene>
<comment type="caution">
    <text evidence="2">The sequence shown here is derived from an EMBL/GenBank/DDBJ whole genome shotgun (WGS) entry which is preliminary data.</text>
</comment>
<sequence length="235" mass="25691">MSSPPFSTTTSSGNGAKRCNISVDGESFDITNLLEELPTTTSSSDGHDHDDKRDALKKNYPSIGKLLAQSSHHKLRASFLGREDSFVFPTSSSHHQTGVPGLSELNESMSSFSESHGFLEGSSWHNNTTTTCSDDDRKMPANEIEVSPGVFLPFRGSDETWRAIRDGKHCCVVCFDCSLELVAARDCAHVVCPECHTVNPLSLDHHSSGSQHFGVLMGFKKQWCGEYFKDETTGG</sequence>
<evidence type="ECO:0000313" key="3">
    <source>
        <dbReference type="Proteomes" id="UP001153069"/>
    </source>
</evidence>
<dbReference type="AlphaFoldDB" id="A0A9N8D985"/>